<name>A0A0C1YHX7_9CYAN</name>
<reference evidence="1" key="2">
    <citation type="journal article" date="2015" name="Genome Announc.">
        <title>Draft Genome Sequence of Filamentous Marine Cyanobacterium Lyngbya confervoides Strain BDU141951.</title>
        <authorList>
            <person name="Chandrababunaidu M.M."/>
            <person name="Sen D."/>
            <person name="Tripathy S."/>
        </authorList>
    </citation>
    <scope>NUCLEOTIDE SEQUENCE</scope>
    <source>
        <strain evidence="1">BDU141951</strain>
    </source>
</reference>
<sequence length="120" mass="13425">MRHLKEGLGWRLGYDPDASVFKGLVGGDRWTVELTEAEFADFCRLTLQLADTVRSLANELMDEERICCEQETAHIWLEVEGLPTAFDLRFILLAGRRAEGGWTATATANIIQAIPALTLF</sequence>
<dbReference type="EMBL" id="JTHE02000003">
    <property type="protein sequence ID" value="NEV68618.1"/>
    <property type="molecule type" value="Genomic_DNA"/>
</dbReference>
<reference evidence="1" key="1">
    <citation type="submission" date="2014-11" db="EMBL/GenBank/DDBJ databases">
        <authorList>
            <person name="Malar M.C."/>
            <person name="Sen D."/>
            <person name="Tripathy S."/>
        </authorList>
    </citation>
    <scope>NUCLEOTIDE SEQUENCE</scope>
    <source>
        <strain evidence="1">BDU141951</strain>
    </source>
</reference>
<reference evidence="1" key="3">
    <citation type="submission" date="2020-02" db="EMBL/GenBank/DDBJ databases">
        <authorList>
            <person name="Sarangi A.N."/>
            <person name="Ghosh S."/>
            <person name="Mukherjee M."/>
            <person name="Tripathy S."/>
        </authorList>
    </citation>
    <scope>NUCLEOTIDE SEQUENCE</scope>
    <source>
        <strain evidence="1">BDU141951</strain>
    </source>
</reference>
<evidence type="ECO:0000313" key="1">
    <source>
        <dbReference type="EMBL" id="NEV68618.1"/>
    </source>
</evidence>
<dbReference type="InterPro" id="IPR009044">
    <property type="entry name" value="ssDNA-bd_transcriptional_reg"/>
</dbReference>
<comment type="caution">
    <text evidence="1">The sequence shown here is derived from an EMBL/GenBank/DDBJ whole genome shotgun (WGS) entry which is preliminary data.</text>
</comment>
<gene>
    <name evidence="1" type="ORF">QQ91_016010</name>
</gene>
<dbReference type="Pfam" id="PF08848">
    <property type="entry name" value="DUF1818"/>
    <property type="match status" value="1"/>
</dbReference>
<dbReference type="GO" id="GO:0003677">
    <property type="term" value="F:DNA binding"/>
    <property type="evidence" value="ECO:0007669"/>
    <property type="project" value="InterPro"/>
</dbReference>
<dbReference type="GO" id="GO:0006355">
    <property type="term" value="P:regulation of DNA-templated transcription"/>
    <property type="evidence" value="ECO:0007669"/>
    <property type="project" value="InterPro"/>
</dbReference>
<protein>
    <submittedName>
        <fullName evidence="1">DUF1818 family protein</fullName>
    </submittedName>
</protein>
<dbReference type="Gene3D" id="2.30.31.10">
    <property type="entry name" value="Transcriptional Coactivator Pc4, Chain A"/>
    <property type="match status" value="1"/>
</dbReference>
<dbReference type="InterPro" id="IPR014947">
    <property type="entry name" value="DUF1818"/>
</dbReference>
<accession>A0A0C1YHX7</accession>
<dbReference type="SUPFAM" id="SSF54447">
    <property type="entry name" value="ssDNA-binding transcriptional regulator domain"/>
    <property type="match status" value="1"/>
</dbReference>
<organism evidence="1">
    <name type="scientific">Lyngbya confervoides BDU141951</name>
    <dbReference type="NCBI Taxonomy" id="1574623"/>
    <lineage>
        <taxon>Bacteria</taxon>
        <taxon>Bacillati</taxon>
        <taxon>Cyanobacteriota</taxon>
        <taxon>Cyanophyceae</taxon>
        <taxon>Oscillatoriophycideae</taxon>
        <taxon>Oscillatoriales</taxon>
        <taxon>Microcoleaceae</taxon>
        <taxon>Lyngbya</taxon>
    </lineage>
</organism>
<proteinExistence type="predicted"/>
<dbReference type="AlphaFoldDB" id="A0A0C1YHX7"/>